<keyword evidence="3" id="KW-1185">Reference proteome</keyword>
<dbReference type="Pfam" id="PF00550">
    <property type="entry name" value="PP-binding"/>
    <property type="match status" value="1"/>
</dbReference>
<dbReference type="InterPro" id="IPR009081">
    <property type="entry name" value="PP-bd_ACP"/>
</dbReference>
<dbReference type="EMBL" id="JABXWT010000011">
    <property type="protein sequence ID" value="NVO57355.1"/>
    <property type="molecule type" value="Genomic_DNA"/>
</dbReference>
<dbReference type="Gene3D" id="1.10.1200.10">
    <property type="entry name" value="ACP-like"/>
    <property type="match status" value="1"/>
</dbReference>
<proteinExistence type="predicted"/>
<dbReference type="Proteomes" id="UP000630805">
    <property type="component" value="Unassembled WGS sequence"/>
</dbReference>
<accession>A0ABX2PT53</accession>
<name>A0ABX2PT53_9RHOB</name>
<dbReference type="RefSeq" id="WP_176866409.1">
    <property type="nucleotide sequence ID" value="NZ_JABXWT010000011.1"/>
</dbReference>
<dbReference type="SUPFAM" id="SSF47336">
    <property type="entry name" value="ACP-like"/>
    <property type="match status" value="1"/>
</dbReference>
<sequence>MKHLDDIPEGGDNLLDYGLNSITFMTLITRWEALGLKANFNTLARNPTLNAILAALADQLEPGEVLQNG</sequence>
<evidence type="ECO:0000259" key="1">
    <source>
        <dbReference type="Pfam" id="PF00550"/>
    </source>
</evidence>
<comment type="caution">
    <text evidence="2">The sequence shown here is derived from an EMBL/GenBank/DDBJ whole genome shotgun (WGS) entry which is preliminary data.</text>
</comment>
<feature type="domain" description="Carrier" evidence="1">
    <location>
        <begin position="11"/>
        <end position="56"/>
    </location>
</feature>
<gene>
    <name evidence="2" type="ORF">HW561_16290</name>
</gene>
<evidence type="ECO:0000313" key="2">
    <source>
        <dbReference type="EMBL" id="NVO57355.1"/>
    </source>
</evidence>
<evidence type="ECO:0000313" key="3">
    <source>
        <dbReference type="Proteomes" id="UP000630805"/>
    </source>
</evidence>
<protein>
    <recommendedName>
        <fullName evidence="1">Carrier domain-containing protein</fullName>
    </recommendedName>
</protein>
<dbReference type="InterPro" id="IPR036736">
    <property type="entry name" value="ACP-like_sf"/>
</dbReference>
<reference evidence="2 3" key="1">
    <citation type="submission" date="2020-06" db="EMBL/GenBank/DDBJ databases">
        <authorList>
            <person name="Cao W.R."/>
        </authorList>
    </citation>
    <scope>NUCLEOTIDE SEQUENCE [LARGE SCALE GENOMIC DNA]</scope>
    <source>
        <strain evidence="2 3">B1Z28</strain>
    </source>
</reference>
<organism evidence="2 3">
    <name type="scientific">Ruegeria haliotis</name>
    <dbReference type="NCBI Taxonomy" id="2747601"/>
    <lineage>
        <taxon>Bacteria</taxon>
        <taxon>Pseudomonadati</taxon>
        <taxon>Pseudomonadota</taxon>
        <taxon>Alphaproteobacteria</taxon>
        <taxon>Rhodobacterales</taxon>
        <taxon>Roseobacteraceae</taxon>
        <taxon>Ruegeria</taxon>
    </lineage>
</organism>